<dbReference type="InterPro" id="IPR051610">
    <property type="entry name" value="GPI/OXD"/>
</dbReference>
<dbReference type="Pfam" id="PF07883">
    <property type="entry name" value="Cupin_2"/>
    <property type="match status" value="1"/>
</dbReference>
<evidence type="ECO:0000256" key="1">
    <source>
        <dbReference type="ARBA" id="ARBA00022723"/>
    </source>
</evidence>
<dbReference type="InterPro" id="IPR011051">
    <property type="entry name" value="RmlC_Cupin_sf"/>
</dbReference>
<dbReference type="SUPFAM" id="SSF51182">
    <property type="entry name" value="RmlC-like cupins"/>
    <property type="match status" value="1"/>
</dbReference>
<dbReference type="RefSeq" id="WP_256399222.1">
    <property type="nucleotide sequence ID" value="NZ_JANHJR010000001.1"/>
</dbReference>
<keyword evidence="4" id="KW-1185">Reference proteome</keyword>
<dbReference type="Proteomes" id="UP001597034">
    <property type="component" value="Unassembled WGS sequence"/>
</dbReference>
<dbReference type="InterPro" id="IPR014710">
    <property type="entry name" value="RmlC-like_jellyroll"/>
</dbReference>
<dbReference type="EMBL" id="JBHUDO010000002">
    <property type="protein sequence ID" value="MFD1645265.1"/>
    <property type="molecule type" value="Genomic_DNA"/>
</dbReference>
<name>A0ABD6DHK2_9EURY</name>
<evidence type="ECO:0000313" key="4">
    <source>
        <dbReference type="Proteomes" id="UP001597034"/>
    </source>
</evidence>
<dbReference type="GO" id="GO:0046872">
    <property type="term" value="F:metal ion binding"/>
    <property type="evidence" value="ECO:0007669"/>
    <property type="project" value="UniProtKB-KW"/>
</dbReference>
<dbReference type="Gene3D" id="2.60.120.10">
    <property type="entry name" value="Jelly Rolls"/>
    <property type="match status" value="1"/>
</dbReference>
<comment type="caution">
    <text evidence="3">The sequence shown here is derived from an EMBL/GenBank/DDBJ whole genome shotgun (WGS) entry which is preliminary data.</text>
</comment>
<proteinExistence type="predicted"/>
<feature type="domain" description="Cupin type-2" evidence="2">
    <location>
        <begin position="38"/>
        <end position="106"/>
    </location>
</feature>
<evidence type="ECO:0000259" key="2">
    <source>
        <dbReference type="Pfam" id="PF07883"/>
    </source>
</evidence>
<sequence length="159" mass="16884">MERCSVDDRPATVTEGGALRRSLSDALGIDGLSLNRYRVPGGERLSLSRHAHTAQEEVFVVLAGEATFETRAGEVTVGEREAIRFGPGEFQCGRNDADEDLAVLAVGAPRDAGETLISWTPELGDVACPDCGYDAMRVEATDGGAVLVCPECDTGWDPD</sequence>
<reference evidence="3 4" key="1">
    <citation type="journal article" date="2019" name="Int. J. Syst. Evol. Microbiol.">
        <title>The Global Catalogue of Microorganisms (GCM) 10K type strain sequencing project: providing services to taxonomists for standard genome sequencing and annotation.</title>
        <authorList>
            <consortium name="The Broad Institute Genomics Platform"/>
            <consortium name="The Broad Institute Genome Sequencing Center for Infectious Disease"/>
            <person name="Wu L."/>
            <person name="Ma J."/>
        </authorList>
    </citation>
    <scope>NUCLEOTIDE SEQUENCE [LARGE SCALE GENOMIC DNA]</scope>
    <source>
        <strain evidence="3 4">CGMCC 1.10390</strain>
    </source>
</reference>
<dbReference type="PANTHER" id="PTHR35848">
    <property type="entry name" value="OXALATE-BINDING PROTEIN"/>
    <property type="match status" value="1"/>
</dbReference>
<dbReference type="PANTHER" id="PTHR35848:SF9">
    <property type="entry name" value="SLL1358 PROTEIN"/>
    <property type="match status" value="1"/>
</dbReference>
<protein>
    <submittedName>
        <fullName evidence="3">Cupin domain-containing protein</fullName>
    </submittedName>
</protein>
<dbReference type="InterPro" id="IPR013096">
    <property type="entry name" value="Cupin_2"/>
</dbReference>
<organism evidence="3 4">
    <name type="scientific">Haloarchaeobius litoreus</name>
    <dbReference type="NCBI Taxonomy" id="755306"/>
    <lineage>
        <taxon>Archaea</taxon>
        <taxon>Methanobacteriati</taxon>
        <taxon>Methanobacteriota</taxon>
        <taxon>Stenosarchaea group</taxon>
        <taxon>Halobacteria</taxon>
        <taxon>Halobacteriales</taxon>
        <taxon>Halorubellaceae</taxon>
        <taxon>Haloarchaeobius</taxon>
    </lineage>
</organism>
<gene>
    <name evidence="3" type="ORF">ACFSBL_06180</name>
</gene>
<keyword evidence="1" id="KW-0479">Metal-binding</keyword>
<dbReference type="AlphaFoldDB" id="A0ABD6DHK2"/>
<evidence type="ECO:0000313" key="3">
    <source>
        <dbReference type="EMBL" id="MFD1645265.1"/>
    </source>
</evidence>
<accession>A0ABD6DHK2</accession>